<reference evidence="2 3" key="1">
    <citation type="journal article" date="2021" name="Sci. Rep.">
        <title>The genome of the diatom Chaetoceros tenuissimus carries an ancient integrated fragment of an extant virus.</title>
        <authorList>
            <person name="Hongo Y."/>
            <person name="Kimura K."/>
            <person name="Takaki Y."/>
            <person name="Yoshida Y."/>
            <person name="Baba S."/>
            <person name="Kobayashi G."/>
            <person name="Nagasaki K."/>
            <person name="Hano T."/>
            <person name="Tomaru Y."/>
        </authorList>
    </citation>
    <scope>NUCLEOTIDE SEQUENCE [LARGE SCALE GENOMIC DNA]</scope>
    <source>
        <strain evidence="2 3">NIES-3715</strain>
    </source>
</reference>
<accession>A0AAD3DAH8</accession>
<feature type="compositionally biased region" description="Basic and acidic residues" evidence="1">
    <location>
        <begin position="134"/>
        <end position="149"/>
    </location>
</feature>
<gene>
    <name evidence="2" type="ORF">CTEN210_15841</name>
</gene>
<protein>
    <submittedName>
        <fullName evidence="2">Uncharacterized protein</fullName>
    </submittedName>
</protein>
<dbReference type="Proteomes" id="UP001054902">
    <property type="component" value="Unassembled WGS sequence"/>
</dbReference>
<evidence type="ECO:0000256" key="1">
    <source>
        <dbReference type="SAM" id="MobiDB-lite"/>
    </source>
</evidence>
<proteinExistence type="predicted"/>
<evidence type="ECO:0000313" key="3">
    <source>
        <dbReference type="Proteomes" id="UP001054902"/>
    </source>
</evidence>
<name>A0AAD3DAH8_9STRA</name>
<keyword evidence="3" id="KW-1185">Reference proteome</keyword>
<dbReference type="AlphaFoldDB" id="A0AAD3DAH8"/>
<organism evidence="2 3">
    <name type="scientific">Chaetoceros tenuissimus</name>
    <dbReference type="NCBI Taxonomy" id="426638"/>
    <lineage>
        <taxon>Eukaryota</taxon>
        <taxon>Sar</taxon>
        <taxon>Stramenopiles</taxon>
        <taxon>Ochrophyta</taxon>
        <taxon>Bacillariophyta</taxon>
        <taxon>Coscinodiscophyceae</taxon>
        <taxon>Chaetocerotophycidae</taxon>
        <taxon>Chaetocerotales</taxon>
        <taxon>Chaetocerotaceae</taxon>
        <taxon>Chaetoceros</taxon>
    </lineage>
</organism>
<dbReference type="EMBL" id="BLLK01000062">
    <property type="protein sequence ID" value="GFH59365.1"/>
    <property type="molecule type" value="Genomic_DNA"/>
</dbReference>
<feature type="region of interest" description="Disordered" evidence="1">
    <location>
        <begin position="129"/>
        <end position="149"/>
    </location>
</feature>
<sequence>MPSEIAQGVKAAIKNFVALRTANGDIEIDVLRTIRDEATLLMERQAIFDAFDCDSLRFYDGDMDLKEQVERLKRTMSVISCSRCATKDGYSSIEGVIEIAKDPLMTNVQEAIRLTFRFQREKIYSEKESDEDKMELLKRSTSKSLDKKQKSPTHVTYDIDFSKDHGENKRLLTVEVFAKRDYPSVAPAQPMDDNESMVDADDAEILESSAKENNVESMSVEDSEADRYAAFADPDAMQEFLVCANLDFAAENALFFLMTFPFYEHEWDVFGFLLDCVFGEDEDSDEFEDMTDSDGSDDL</sequence>
<comment type="caution">
    <text evidence="2">The sequence shown here is derived from an EMBL/GenBank/DDBJ whole genome shotgun (WGS) entry which is preliminary data.</text>
</comment>
<evidence type="ECO:0000313" key="2">
    <source>
        <dbReference type="EMBL" id="GFH59365.1"/>
    </source>
</evidence>